<protein>
    <submittedName>
        <fullName evidence="6">Uncharacterized protein</fullName>
    </submittedName>
</protein>
<dbReference type="VEuPathDB" id="VectorBase:ASTEI20_043158"/>
<dbReference type="GO" id="GO:0008270">
    <property type="term" value="F:zinc ion binding"/>
    <property type="evidence" value="ECO:0007669"/>
    <property type="project" value="UniProtKB-UniRule"/>
</dbReference>
<name>A0A182Y0P7_ANOST</name>
<dbReference type="AlphaFoldDB" id="A0A182Y0P7"/>
<keyword evidence="4" id="KW-0862">Zinc</keyword>
<proteinExistence type="predicted"/>
<sequence length="306" mass="34515">MAGKTYEVCRLCLSGSSLLDVFCTADLSGLIVTLLSITITKADSHPSKVCQDCFTTLCAFRDYRERCLEHLFNNLSEDAVGDSSTEESANLQDKQQQQSNDIEDCSVDITAAEAADPVPIGSAKRFQAIVTSSSGKKRYIYDCKQTYRKQLVECDICHKSLPRTRLEGHRNVHLGLRPLVCERGCDQSFHCKQLLLHHYRNVHSGESHCCDVCGKVLRSKRSLGYHKKDTHGEKKYPCSFCDQLFVSNARLNQHLKYHRGERKHPCELCEQSFYSSNDLKKHLATHDNRRPGRLLSTGNANGTKAQ</sequence>
<dbReference type="SUPFAM" id="SSF57667">
    <property type="entry name" value="beta-beta-alpha zinc fingers"/>
    <property type="match status" value="2"/>
</dbReference>
<reference evidence="6" key="2">
    <citation type="submission" date="2020-05" db="UniProtKB">
        <authorList>
            <consortium name="EnsemblMetazoa"/>
        </authorList>
    </citation>
    <scope>IDENTIFICATION</scope>
    <source>
        <strain evidence="6">Indian</strain>
    </source>
</reference>
<dbReference type="PROSITE" id="PS00028">
    <property type="entry name" value="ZINC_FINGER_C2H2_1"/>
    <property type="match status" value="4"/>
</dbReference>
<accession>A0A182Y0P7</accession>
<evidence type="ECO:0000256" key="4">
    <source>
        <dbReference type="ARBA" id="ARBA00022833"/>
    </source>
</evidence>
<dbReference type="InterPro" id="IPR013087">
    <property type="entry name" value="Znf_C2H2_type"/>
</dbReference>
<keyword evidence="1" id="KW-0479">Metal-binding</keyword>
<feature type="region of interest" description="Disordered" evidence="5">
    <location>
        <begin position="284"/>
        <end position="306"/>
    </location>
</feature>
<keyword evidence="2" id="KW-0677">Repeat</keyword>
<evidence type="ECO:0000313" key="7">
    <source>
        <dbReference type="Proteomes" id="UP000076408"/>
    </source>
</evidence>
<dbReference type="GO" id="GO:0005634">
    <property type="term" value="C:nucleus"/>
    <property type="evidence" value="ECO:0007669"/>
    <property type="project" value="InterPro"/>
</dbReference>
<dbReference type="PROSITE" id="PS50157">
    <property type="entry name" value="ZINC_FINGER_C2H2_2"/>
    <property type="match status" value="4"/>
</dbReference>
<dbReference type="VEuPathDB" id="VectorBase:ASTE002984"/>
<dbReference type="SMART" id="SM00355">
    <property type="entry name" value="ZnF_C2H2"/>
    <property type="match status" value="5"/>
</dbReference>
<dbReference type="Proteomes" id="UP000076408">
    <property type="component" value="Unassembled WGS sequence"/>
</dbReference>
<dbReference type="PANTHER" id="PTHR24379">
    <property type="entry name" value="KRAB AND ZINC FINGER DOMAIN-CONTAINING"/>
    <property type="match status" value="1"/>
</dbReference>
<dbReference type="VEuPathDB" id="VectorBase:ASTEI02033"/>
<dbReference type="InterPro" id="IPR012934">
    <property type="entry name" value="Znf_AD"/>
</dbReference>
<dbReference type="Pfam" id="PF07776">
    <property type="entry name" value="zf-AD"/>
    <property type="match status" value="1"/>
</dbReference>
<evidence type="ECO:0000256" key="3">
    <source>
        <dbReference type="ARBA" id="ARBA00022771"/>
    </source>
</evidence>
<keyword evidence="7" id="KW-1185">Reference proteome</keyword>
<dbReference type="Pfam" id="PF13912">
    <property type="entry name" value="zf-C2H2_6"/>
    <property type="match status" value="1"/>
</dbReference>
<dbReference type="Gene3D" id="3.40.1800.20">
    <property type="match status" value="1"/>
</dbReference>
<organism evidence="6 7">
    <name type="scientific">Anopheles stephensi</name>
    <name type="common">Indo-Pakistan malaria mosquito</name>
    <dbReference type="NCBI Taxonomy" id="30069"/>
    <lineage>
        <taxon>Eukaryota</taxon>
        <taxon>Metazoa</taxon>
        <taxon>Ecdysozoa</taxon>
        <taxon>Arthropoda</taxon>
        <taxon>Hexapoda</taxon>
        <taxon>Insecta</taxon>
        <taxon>Pterygota</taxon>
        <taxon>Neoptera</taxon>
        <taxon>Endopterygota</taxon>
        <taxon>Diptera</taxon>
        <taxon>Nematocera</taxon>
        <taxon>Culicoidea</taxon>
        <taxon>Culicidae</taxon>
        <taxon>Anophelinae</taxon>
        <taxon>Anopheles</taxon>
    </lineage>
</organism>
<evidence type="ECO:0000256" key="5">
    <source>
        <dbReference type="SAM" id="MobiDB-lite"/>
    </source>
</evidence>
<dbReference type="STRING" id="30069.A0A182Y0P7"/>
<evidence type="ECO:0000313" key="6">
    <source>
        <dbReference type="EnsemblMetazoa" id="ASTEI02033-PA"/>
    </source>
</evidence>
<evidence type="ECO:0000256" key="1">
    <source>
        <dbReference type="ARBA" id="ARBA00022723"/>
    </source>
</evidence>
<reference evidence="7" key="1">
    <citation type="journal article" date="2014" name="Genome Biol.">
        <title>Genome analysis of a major urban malaria vector mosquito, Anopheles stephensi.</title>
        <authorList>
            <person name="Jiang X."/>
            <person name="Peery A."/>
            <person name="Hall A.B."/>
            <person name="Sharma A."/>
            <person name="Chen X.G."/>
            <person name="Waterhouse R.M."/>
            <person name="Komissarov A."/>
            <person name="Riehle M.M."/>
            <person name="Shouche Y."/>
            <person name="Sharakhova M.V."/>
            <person name="Lawson D."/>
            <person name="Pakpour N."/>
            <person name="Arensburger P."/>
            <person name="Davidson V.L."/>
            <person name="Eiglmeier K."/>
            <person name="Emrich S."/>
            <person name="George P."/>
            <person name="Kennedy R.C."/>
            <person name="Mane S.P."/>
            <person name="Maslen G."/>
            <person name="Oringanje C."/>
            <person name="Qi Y."/>
            <person name="Settlage R."/>
            <person name="Tojo M."/>
            <person name="Tubio J.M."/>
            <person name="Unger M.F."/>
            <person name="Wang B."/>
            <person name="Vernick K.D."/>
            <person name="Ribeiro J.M."/>
            <person name="James A.A."/>
            <person name="Michel K."/>
            <person name="Riehle M.A."/>
            <person name="Luckhart S."/>
            <person name="Sharakhov I.V."/>
            <person name="Tu Z."/>
        </authorList>
    </citation>
    <scope>NUCLEOTIDE SEQUENCE [LARGE SCALE GENOMIC DNA]</scope>
    <source>
        <strain evidence="7">Indian</strain>
    </source>
</reference>
<dbReference type="SUPFAM" id="SSF57716">
    <property type="entry name" value="Glucocorticoid receptor-like (DNA-binding domain)"/>
    <property type="match status" value="1"/>
</dbReference>
<keyword evidence="3" id="KW-0863">Zinc-finger</keyword>
<dbReference type="InterPro" id="IPR036236">
    <property type="entry name" value="Znf_C2H2_sf"/>
</dbReference>
<dbReference type="OMA" id="YRERCLE"/>
<dbReference type="SMART" id="SM00868">
    <property type="entry name" value="zf-AD"/>
    <property type="match status" value="1"/>
</dbReference>
<dbReference type="PROSITE" id="PS51915">
    <property type="entry name" value="ZAD"/>
    <property type="match status" value="1"/>
</dbReference>
<dbReference type="Gene3D" id="3.30.160.60">
    <property type="entry name" value="Classic Zinc Finger"/>
    <property type="match status" value="3"/>
</dbReference>
<feature type="compositionally biased region" description="Polar residues" evidence="5">
    <location>
        <begin position="296"/>
        <end position="306"/>
    </location>
</feature>
<dbReference type="PANTHER" id="PTHR24379:SF121">
    <property type="entry name" value="C2H2-TYPE DOMAIN-CONTAINING PROTEIN"/>
    <property type="match status" value="1"/>
</dbReference>
<evidence type="ECO:0000256" key="2">
    <source>
        <dbReference type="ARBA" id="ARBA00022737"/>
    </source>
</evidence>
<dbReference type="EnsemblMetazoa" id="ASTEI02033-RA">
    <property type="protein sequence ID" value="ASTEI02033-PA"/>
    <property type="gene ID" value="ASTEI02033"/>
</dbReference>
<dbReference type="FunFam" id="3.30.160.60:FF:000100">
    <property type="entry name" value="Zinc finger 45-like"/>
    <property type="match status" value="1"/>
</dbReference>